<dbReference type="Proteomes" id="UP000015381">
    <property type="component" value="Chromosome I"/>
</dbReference>
<dbReference type="STRING" id="1033806.HTIA_0066"/>
<dbReference type="KEGG" id="hti:HTIA_0066"/>
<accession>F7PI36</accession>
<dbReference type="Proteomes" id="UP000003861">
    <property type="component" value="Unassembled WGS sequence"/>
</dbReference>
<evidence type="ECO:0000313" key="2">
    <source>
        <dbReference type="EMBL" id="ERJ06631.1"/>
    </source>
</evidence>
<reference evidence="1 4" key="3">
    <citation type="journal article" date="2014" name="Environ. Microbiol.">
        <title>Halorhabdus tiamatea: proteogenomics and glycosidase activity measurements identify the first cultivated euryarchaeon from a deep-sea anoxic brine lake as potential polysaccharide degrader.</title>
        <authorList>
            <person name="Werner J."/>
            <person name="Ferrer M."/>
            <person name="Michel G."/>
            <person name="Mann A.J."/>
            <person name="Huang S."/>
            <person name="Juarez S."/>
            <person name="Ciordia S."/>
            <person name="Albar J.P."/>
            <person name="Alcaide M."/>
            <person name="La Cono V."/>
            <person name="Yakimov M.M."/>
            <person name="Antunes A."/>
            <person name="Taborda M."/>
            <person name="Da Costa M.S."/>
            <person name="Amann R.I."/>
            <person name="Gloeckner F.O."/>
            <person name="Golyshina O.V."/>
            <person name="Golyshin P.N."/>
            <person name="Teeling H."/>
        </authorList>
    </citation>
    <scope>NUCLEOTIDE SEQUENCE [LARGE SCALE GENOMIC DNA]</scope>
    <source>
        <strain evidence="4">SARL4B</strain>
        <strain evidence="1">Type strain: SARL4B</strain>
    </source>
</reference>
<evidence type="ECO:0000313" key="4">
    <source>
        <dbReference type="Proteomes" id="UP000015381"/>
    </source>
</evidence>
<keyword evidence="4" id="KW-1185">Reference proteome</keyword>
<evidence type="ECO:0000313" key="1">
    <source>
        <dbReference type="EMBL" id="CCQ32217.1"/>
    </source>
</evidence>
<dbReference type="AlphaFoldDB" id="F7PI36"/>
<dbReference type="HOGENOM" id="CLU_3147892_0_0_2"/>
<protein>
    <submittedName>
        <fullName evidence="2">Uncharacterized protein</fullName>
    </submittedName>
</protein>
<sequence length="48" mass="5715">MPFPKSVPRLSREEYRTFLEELDAFESSDEMEASIDRHREALRNNADE</sequence>
<name>F7PI36_9EURY</name>
<evidence type="ECO:0000313" key="3">
    <source>
        <dbReference type="Proteomes" id="UP000003861"/>
    </source>
</evidence>
<reference evidence="2 3" key="1">
    <citation type="journal article" date="2011" name="J. Bacteriol.">
        <title>Genome sequence of Halorhabdus tiamatea, the first archaeon isolated from a deep-sea anoxic brine lake.</title>
        <authorList>
            <person name="Antunes A."/>
            <person name="Alam I."/>
            <person name="Bajic V.B."/>
            <person name="Stingl U."/>
        </authorList>
    </citation>
    <scope>NUCLEOTIDE SEQUENCE [LARGE SCALE GENOMIC DNA]</scope>
    <source>
        <strain evidence="2 3">SARL4B</strain>
    </source>
</reference>
<dbReference type="GeneID" id="43502919"/>
<dbReference type="EMBL" id="AFNT02000012">
    <property type="protein sequence ID" value="ERJ06631.1"/>
    <property type="molecule type" value="Genomic_DNA"/>
</dbReference>
<dbReference type="RefSeq" id="WP_008525200.1">
    <property type="nucleotide sequence ID" value="NC_021921.1"/>
</dbReference>
<reference evidence="2 3" key="2">
    <citation type="journal article" date="2013" name="PLoS ONE">
        <title>INDIGO - INtegrated Data Warehouse of MIcrobial GenOmes with Examples from the Red Sea Extremophiles.</title>
        <authorList>
            <person name="Alam I."/>
            <person name="Antunes A."/>
            <person name="Kamau A.A."/>
            <person name="Ba Alawi W."/>
            <person name="Kalkatawi M."/>
            <person name="Stingl U."/>
            <person name="Bajic V.B."/>
        </authorList>
    </citation>
    <scope>NUCLEOTIDE SEQUENCE [LARGE SCALE GENOMIC DNA]</scope>
    <source>
        <strain evidence="2 3">SARL4B</strain>
    </source>
</reference>
<dbReference type="OrthoDB" id="374076at2157"/>
<gene>
    <name evidence="2" type="ORF">HLRTI_001337</name>
    <name evidence="1" type="ORF">HTIA_0066</name>
</gene>
<dbReference type="EMBL" id="HF571520">
    <property type="protein sequence ID" value="CCQ32217.1"/>
    <property type="molecule type" value="Genomic_DNA"/>
</dbReference>
<organism evidence="2 3">
    <name type="scientific">Halorhabdus tiamatea SARL4B</name>
    <dbReference type="NCBI Taxonomy" id="1033806"/>
    <lineage>
        <taxon>Archaea</taxon>
        <taxon>Methanobacteriati</taxon>
        <taxon>Methanobacteriota</taxon>
        <taxon>Stenosarchaea group</taxon>
        <taxon>Halobacteria</taxon>
        <taxon>Halobacteriales</taxon>
        <taxon>Haloarculaceae</taxon>
        <taxon>Halorhabdus</taxon>
    </lineage>
</organism>
<proteinExistence type="predicted"/>